<dbReference type="SUPFAM" id="SSF52833">
    <property type="entry name" value="Thioredoxin-like"/>
    <property type="match status" value="1"/>
</dbReference>
<organism evidence="3 4">
    <name type="scientific">Lineolata rhizophorae</name>
    <dbReference type="NCBI Taxonomy" id="578093"/>
    <lineage>
        <taxon>Eukaryota</taxon>
        <taxon>Fungi</taxon>
        <taxon>Dikarya</taxon>
        <taxon>Ascomycota</taxon>
        <taxon>Pezizomycotina</taxon>
        <taxon>Dothideomycetes</taxon>
        <taxon>Dothideomycetes incertae sedis</taxon>
        <taxon>Lineolatales</taxon>
        <taxon>Lineolataceae</taxon>
        <taxon>Lineolata</taxon>
    </lineage>
</organism>
<dbReference type="PIRSF" id="PIRSF006402">
    <property type="entry name" value="UCP006402_thioredoxin"/>
    <property type="match status" value="1"/>
</dbReference>
<keyword evidence="4" id="KW-1185">Reference proteome</keyword>
<dbReference type="Gene3D" id="3.40.30.10">
    <property type="entry name" value="Glutaredoxin"/>
    <property type="match status" value="1"/>
</dbReference>
<feature type="domain" description="Spermatogenesis-associated protein 20-like TRX" evidence="2">
    <location>
        <begin position="7"/>
        <end position="132"/>
    </location>
</feature>
<dbReference type="OrthoDB" id="1923667at2759"/>
<dbReference type="InterPro" id="IPR036249">
    <property type="entry name" value="Thioredoxin-like_sf"/>
</dbReference>
<keyword evidence="3" id="KW-0326">Glycosidase</keyword>
<dbReference type="Pfam" id="PF03190">
    <property type="entry name" value="Thioredox_DsbH"/>
    <property type="match status" value="1"/>
</dbReference>
<dbReference type="InterPro" id="IPR008928">
    <property type="entry name" value="6-hairpin_glycosidase_sf"/>
</dbReference>
<dbReference type="GO" id="GO:0005975">
    <property type="term" value="P:carbohydrate metabolic process"/>
    <property type="evidence" value="ECO:0007669"/>
    <property type="project" value="InterPro"/>
</dbReference>
<dbReference type="Proteomes" id="UP000799766">
    <property type="component" value="Unassembled WGS sequence"/>
</dbReference>
<evidence type="ECO:0000313" key="3">
    <source>
        <dbReference type="EMBL" id="KAF2454493.1"/>
    </source>
</evidence>
<sequence>MATTLVNRLSASRSPYVRAHMHNPVAWQMWTPEALALARQTNRLLFVSIGYAACHWCHVMERESFSNQEVASILNSSFIPIKVDREERPDIDRIYMNYVQATTGSGGWPLNVFLTPDLEPIFGGTYWPGPNSTTGTGSTGAGAGGGSGGAGAAGAGPGPSHIGLVDILCKIRDVWATQRQRCLESAKEITAQLRDFAREGTISRGESEDAPAEGLDLELLEEARVHFERKYDAVHAGFGRQPKFPTPVNLSFLLRLGQYPQPVRDVVGQQDCDGARAMAVETLRAMARGGIRDHIGHGFARYSVTRDWSLPHFEKMLYDQAQLLSAYLDAYLITKDPEMLDAVTDICTYLTTPPIASLTAGFFSAEDADSLYRPTDKEKREGAFYVWTLKEFQSILGERDAEVCARYYNVLENGNVSPEYDAHDEMMDQNVLAVSKEPEALAKEFGLTKEEVIKIINGGKEKLRAHREKERPRPSLDDKIVVSWNGLAIGALARTGAALESVDKTQADACLQAAVRAVTFIRKELFDAGAKTICRVYREGPGDVPALADDYAFLIAGLLDLYEATFEDAYLEFADILQRTQIKLFWDGEHGGFFATAENQPDLILRLKDGMDGAEPSTNGVSAANLDRLASLLEDEEYAAKARRTAEAFEIEIIQHPFLFASMMASVVAGRVGMRGVVICGPDDDKGLKEAVQAVGKRLRTNTTVARVGGGKGGWLRGRSGVVGAMDQDKAGLMACRGGGAGAACEELGGVEALEGFLR</sequence>
<accession>A0A6A6NTA1</accession>
<dbReference type="Gene3D" id="1.50.10.10">
    <property type="match status" value="1"/>
</dbReference>
<feature type="compositionally biased region" description="Gly residues" evidence="1">
    <location>
        <begin position="137"/>
        <end position="155"/>
    </location>
</feature>
<dbReference type="CDD" id="cd02955">
    <property type="entry name" value="SSP411"/>
    <property type="match status" value="1"/>
</dbReference>
<gene>
    <name evidence="3" type="ORF">BDY21DRAFT_374093</name>
</gene>
<feature type="region of interest" description="Disordered" evidence="1">
    <location>
        <begin position="129"/>
        <end position="155"/>
    </location>
</feature>
<proteinExistence type="predicted"/>
<dbReference type="InterPro" id="IPR024705">
    <property type="entry name" value="Ssp411"/>
</dbReference>
<name>A0A6A6NTA1_9PEZI</name>
<dbReference type="PANTHER" id="PTHR42899:SF1">
    <property type="entry name" value="SPERMATOGENESIS-ASSOCIATED PROTEIN 20"/>
    <property type="match status" value="1"/>
</dbReference>
<dbReference type="InterPro" id="IPR012341">
    <property type="entry name" value="6hp_glycosidase-like_sf"/>
</dbReference>
<evidence type="ECO:0000313" key="4">
    <source>
        <dbReference type="Proteomes" id="UP000799766"/>
    </source>
</evidence>
<dbReference type="GO" id="GO:0016798">
    <property type="term" value="F:hydrolase activity, acting on glycosyl bonds"/>
    <property type="evidence" value="ECO:0007669"/>
    <property type="project" value="UniProtKB-KW"/>
</dbReference>
<protein>
    <submittedName>
        <fullName evidence="3">Six-hairpin glycosidase-like protein</fullName>
    </submittedName>
</protein>
<dbReference type="SUPFAM" id="SSF48208">
    <property type="entry name" value="Six-hairpin glycosidases"/>
    <property type="match status" value="1"/>
</dbReference>
<keyword evidence="3" id="KW-0378">Hydrolase</keyword>
<dbReference type="PANTHER" id="PTHR42899">
    <property type="entry name" value="SPERMATOGENESIS-ASSOCIATED PROTEIN 20"/>
    <property type="match status" value="1"/>
</dbReference>
<evidence type="ECO:0000259" key="2">
    <source>
        <dbReference type="Pfam" id="PF03190"/>
    </source>
</evidence>
<dbReference type="AlphaFoldDB" id="A0A6A6NTA1"/>
<reference evidence="3" key="1">
    <citation type="journal article" date="2020" name="Stud. Mycol.">
        <title>101 Dothideomycetes genomes: a test case for predicting lifestyles and emergence of pathogens.</title>
        <authorList>
            <person name="Haridas S."/>
            <person name="Albert R."/>
            <person name="Binder M."/>
            <person name="Bloem J."/>
            <person name="Labutti K."/>
            <person name="Salamov A."/>
            <person name="Andreopoulos B."/>
            <person name="Baker S."/>
            <person name="Barry K."/>
            <person name="Bills G."/>
            <person name="Bluhm B."/>
            <person name="Cannon C."/>
            <person name="Castanera R."/>
            <person name="Culley D."/>
            <person name="Daum C."/>
            <person name="Ezra D."/>
            <person name="Gonzalez J."/>
            <person name="Henrissat B."/>
            <person name="Kuo A."/>
            <person name="Liang C."/>
            <person name="Lipzen A."/>
            <person name="Lutzoni F."/>
            <person name="Magnuson J."/>
            <person name="Mondo S."/>
            <person name="Nolan M."/>
            <person name="Ohm R."/>
            <person name="Pangilinan J."/>
            <person name="Park H.-J."/>
            <person name="Ramirez L."/>
            <person name="Alfaro M."/>
            <person name="Sun H."/>
            <person name="Tritt A."/>
            <person name="Yoshinaga Y."/>
            <person name="Zwiers L.-H."/>
            <person name="Turgeon B."/>
            <person name="Goodwin S."/>
            <person name="Spatafora J."/>
            <person name="Crous P."/>
            <person name="Grigoriev I."/>
        </authorList>
    </citation>
    <scope>NUCLEOTIDE SEQUENCE</scope>
    <source>
        <strain evidence="3">ATCC 16933</strain>
    </source>
</reference>
<dbReference type="EMBL" id="MU001691">
    <property type="protein sequence ID" value="KAF2454493.1"/>
    <property type="molecule type" value="Genomic_DNA"/>
</dbReference>
<evidence type="ECO:0000256" key="1">
    <source>
        <dbReference type="SAM" id="MobiDB-lite"/>
    </source>
</evidence>
<dbReference type="InterPro" id="IPR004879">
    <property type="entry name" value="Ssp411-like_TRX"/>
</dbReference>